<keyword evidence="1" id="KW-0175">Coiled coil</keyword>
<evidence type="ECO:0000313" key="3">
    <source>
        <dbReference type="EMBL" id="WBO23273.1"/>
    </source>
</evidence>
<feature type="coiled-coil region" evidence="1">
    <location>
        <begin position="37"/>
        <end position="92"/>
    </location>
</feature>
<keyword evidence="4" id="KW-1185">Reference proteome</keyword>
<evidence type="ECO:0008006" key="5">
    <source>
        <dbReference type="Google" id="ProtNLM"/>
    </source>
</evidence>
<dbReference type="EMBL" id="CP115174">
    <property type="protein sequence ID" value="WBO23273.1"/>
    <property type="molecule type" value="Genomic_DNA"/>
</dbReference>
<proteinExistence type="predicted"/>
<feature type="signal peptide" evidence="2">
    <location>
        <begin position="1"/>
        <end position="23"/>
    </location>
</feature>
<gene>
    <name evidence="3" type="ORF">PBT88_03805</name>
</gene>
<feature type="chain" id="PRO_5046289895" description="Porin" evidence="2">
    <location>
        <begin position="24"/>
        <end position="546"/>
    </location>
</feature>
<organism evidence="3 4">
    <name type="scientific">Sphingomonas abietis</name>
    <dbReference type="NCBI Taxonomy" id="3012344"/>
    <lineage>
        <taxon>Bacteria</taxon>
        <taxon>Pseudomonadati</taxon>
        <taxon>Pseudomonadota</taxon>
        <taxon>Alphaproteobacteria</taxon>
        <taxon>Sphingomonadales</taxon>
        <taxon>Sphingomonadaceae</taxon>
        <taxon>Sphingomonas</taxon>
    </lineage>
</organism>
<evidence type="ECO:0000256" key="1">
    <source>
        <dbReference type="SAM" id="Coils"/>
    </source>
</evidence>
<reference evidence="3 4" key="1">
    <citation type="submission" date="2022-12" db="EMBL/GenBank/DDBJ databases">
        <title>Sphingomonas abieness sp. nov., an endophytic bacterium isolated from Abies koreana.</title>
        <authorList>
            <person name="Jiang L."/>
            <person name="Lee J."/>
        </authorList>
    </citation>
    <scope>NUCLEOTIDE SEQUENCE [LARGE SCALE GENOMIC DNA]</scope>
    <source>
        <strain evidence="4">PAMB 00755</strain>
    </source>
</reference>
<name>A0ABY7NP18_9SPHN</name>
<evidence type="ECO:0000256" key="2">
    <source>
        <dbReference type="SAM" id="SignalP"/>
    </source>
</evidence>
<accession>A0ABY7NP18</accession>
<evidence type="ECO:0000313" key="4">
    <source>
        <dbReference type="Proteomes" id="UP001210865"/>
    </source>
</evidence>
<keyword evidence="2" id="KW-0732">Signal</keyword>
<dbReference type="Proteomes" id="UP001210865">
    <property type="component" value="Chromosome"/>
</dbReference>
<dbReference type="RefSeq" id="WP_270077908.1">
    <property type="nucleotide sequence ID" value="NZ_CP115174.1"/>
</dbReference>
<sequence length="546" mass="58349">MKIRNALLAAVAINAVGAGVADAATHKVHHRAAANANGQLLAQVKALQAEVQSLRGEVEGQKTAQTATVARIDTAESALQSTQTQVQAVQQQVAATPPVTPTQVNTQIASAIDKEHHNDKFYFKGITITPGGYLELAGIYRNHFQGNDISSSFSVPFANNRAAHTSEGRFTARQSRVSFLAQGDVNKSTLLSMYGEFDFQGGAQTANSNQSNSYNPRIRVLYGTADWNKGSYGIHLLAGQNWSLATMNSKGITPRNETPPPEVDAQYVPGFVWARQPQVRVTGDFLDHKLWIAASAENPATIAPIGTIPTTVTYNQAAGSGFASSNNLSLNHIPDFIGKVAYEADIGGHSLHLEGFGLYRTFSTHLNGTDSNGAAHGHGFGGSVAFQVVPKLLDVQFSGMDGKGIGRYGTASLADITYSQDGKAHGVSEFMLLAGATLHATKMLDFYAYAGEEQEKRKILGNGYGIGLPTAVNSGCDIEGGTCAGNTRRIRQITGGFWDKIYSGSYGKAQVGLVYSYTQRQLFEGVGGMPQVGQSMGFVSFRYYPF</sequence>
<protein>
    <recommendedName>
        <fullName evidence="5">Porin</fullName>
    </recommendedName>
</protein>